<keyword evidence="3" id="KW-1185">Reference proteome</keyword>
<gene>
    <name evidence="2" type="ORF">CSOJ01_07836</name>
</gene>
<evidence type="ECO:0000313" key="3">
    <source>
        <dbReference type="Proteomes" id="UP000652219"/>
    </source>
</evidence>
<feature type="region of interest" description="Disordered" evidence="1">
    <location>
        <begin position="216"/>
        <end position="238"/>
    </location>
</feature>
<evidence type="ECO:0000313" key="2">
    <source>
        <dbReference type="EMBL" id="KAF6807986.1"/>
    </source>
</evidence>
<dbReference type="Proteomes" id="UP000652219">
    <property type="component" value="Unassembled WGS sequence"/>
</dbReference>
<name>A0A8H6J8C0_9PEZI</name>
<sequence length="389" mass="42994">MFTSGISGLNPSTVQICKGETGLAYQHFTSDNLVEPIGSGMRDVPFRRGARRGHARKDMDMPRPQLSRRGRKTQYPRTLQSSAARAGPLSIDTVAQHGKLMRAQTKDSTLFQEEPCVRVGTLLIENHKPGNSGRRTLIREARQLLDGRLVNTIVDQATTLCMPAAYKPKVGVNMEHDTVITQLANERLSTSLAGCLFPALKRIIICSRHGRFSGKTERQKTIRQGGLRRGDQPEGGSTLKEQRYMRLGHTVRGQRSRICPLALARIHLESPIGLQGYESTGWKRGGGHLNVGIPAGCIRPRRFGGAQSKKVHDSSPATGSDSASAPHYPGFPGMPRTPRSNDNWDIAKRRREDRSASLTLTLSLSLHHPISPHTFTAYRHYAARGEVHR</sequence>
<organism evidence="2 3">
    <name type="scientific">Colletotrichum sojae</name>
    <dbReference type="NCBI Taxonomy" id="2175907"/>
    <lineage>
        <taxon>Eukaryota</taxon>
        <taxon>Fungi</taxon>
        <taxon>Dikarya</taxon>
        <taxon>Ascomycota</taxon>
        <taxon>Pezizomycotina</taxon>
        <taxon>Sordariomycetes</taxon>
        <taxon>Hypocreomycetidae</taxon>
        <taxon>Glomerellales</taxon>
        <taxon>Glomerellaceae</taxon>
        <taxon>Colletotrichum</taxon>
        <taxon>Colletotrichum orchidearum species complex</taxon>
    </lineage>
</organism>
<feature type="region of interest" description="Disordered" evidence="1">
    <location>
        <begin position="39"/>
        <end position="88"/>
    </location>
</feature>
<evidence type="ECO:0000256" key="1">
    <source>
        <dbReference type="SAM" id="MobiDB-lite"/>
    </source>
</evidence>
<comment type="caution">
    <text evidence="2">The sequence shown here is derived from an EMBL/GenBank/DDBJ whole genome shotgun (WGS) entry which is preliminary data.</text>
</comment>
<dbReference type="EMBL" id="WIGN01000126">
    <property type="protein sequence ID" value="KAF6807986.1"/>
    <property type="molecule type" value="Genomic_DNA"/>
</dbReference>
<accession>A0A8H6J8C0</accession>
<protein>
    <submittedName>
        <fullName evidence="2">Uncharacterized protein</fullName>
    </submittedName>
</protein>
<proteinExistence type="predicted"/>
<dbReference type="AlphaFoldDB" id="A0A8H6J8C0"/>
<reference evidence="2 3" key="1">
    <citation type="journal article" date="2020" name="Phytopathology">
        <title>Genome Sequence Resources of Colletotrichum truncatum, C. plurivorum, C. musicola, and C. sojae: Four Species Pathogenic to Soybean (Glycine max).</title>
        <authorList>
            <person name="Rogerio F."/>
            <person name="Boufleur T.R."/>
            <person name="Ciampi-Guillardi M."/>
            <person name="Sukno S.A."/>
            <person name="Thon M.R."/>
            <person name="Massola Junior N.S."/>
            <person name="Baroncelli R."/>
        </authorList>
    </citation>
    <scope>NUCLEOTIDE SEQUENCE [LARGE SCALE GENOMIC DNA]</scope>
    <source>
        <strain evidence="2 3">LFN0009</strain>
    </source>
</reference>
<feature type="region of interest" description="Disordered" evidence="1">
    <location>
        <begin position="304"/>
        <end position="343"/>
    </location>
</feature>